<dbReference type="SUPFAM" id="SSF49899">
    <property type="entry name" value="Concanavalin A-like lectins/glucanases"/>
    <property type="match status" value="5"/>
</dbReference>
<feature type="domain" description="EGF-like" evidence="12">
    <location>
        <begin position="772"/>
        <end position="809"/>
    </location>
</feature>
<comment type="caution">
    <text evidence="7">Lacks conserved residue(s) required for the propagation of feature annotation.</text>
</comment>
<evidence type="ECO:0000256" key="3">
    <source>
        <dbReference type="ARBA" id="ARBA00022692"/>
    </source>
</evidence>
<dbReference type="PROSITE" id="PS50025">
    <property type="entry name" value="LAM_G_DOMAIN"/>
    <property type="match status" value="4"/>
</dbReference>
<accession>A0A8K0KJG8</accession>
<feature type="compositionally biased region" description="Polar residues" evidence="8">
    <location>
        <begin position="1149"/>
        <end position="1159"/>
    </location>
</feature>
<keyword evidence="2 7" id="KW-0245">EGF-like domain</keyword>
<protein>
    <recommendedName>
        <fullName evidence="15">Neurexin</fullName>
    </recommendedName>
</protein>
<feature type="chain" id="PRO_5035470339" description="Neurexin" evidence="10">
    <location>
        <begin position="24"/>
        <end position="1388"/>
    </location>
</feature>
<feature type="region of interest" description="Disordered" evidence="8">
    <location>
        <begin position="1001"/>
        <end position="1022"/>
    </location>
</feature>
<dbReference type="InterPro" id="IPR001791">
    <property type="entry name" value="Laminin_G"/>
</dbReference>
<feature type="compositionally biased region" description="Basic residues" evidence="8">
    <location>
        <begin position="1008"/>
        <end position="1019"/>
    </location>
</feature>
<reference evidence="13" key="1">
    <citation type="submission" date="2013-04" db="EMBL/GenBank/DDBJ databases">
        <authorList>
            <person name="Qu J."/>
            <person name="Murali S.C."/>
            <person name="Bandaranaike D."/>
            <person name="Bellair M."/>
            <person name="Blankenburg K."/>
            <person name="Chao H."/>
            <person name="Dinh H."/>
            <person name="Doddapaneni H."/>
            <person name="Downs B."/>
            <person name="Dugan-Rocha S."/>
            <person name="Elkadiri S."/>
            <person name="Gnanaolivu R.D."/>
            <person name="Hernandez B."/>
            <person name="Javaid M."/>
            <person name="Jayaseelan J.C."/>
            <person name="Lee S."/>
            <person name="Li M."/>
            <person name="Ming W."/>
            <person name="Munidasa M."/>
            <person name="Muniz J."/>
            <person name="Nguyen L."/>
            <person name="Ongeri F."/>
            <person name="Osuji N."/>
            <person name="Pu L.-L."/>
            <person name="Puazo M."/>
            <person name="Qu C."/>
            <person name="Quiroz J."/>
            <person name="Raj R."/>
            <person name="Weissenberger G."/>
            <person name="Xin Y."/>
            <person name="Zou X."/>
            <person name="Han Y."/>
            <person name="Richards S."/>
            <person name="Worley K."/>
            <person name="Muzny D."/>
            <person name="Gibbs R."/>
        </authorList>
    </citation>
    <scope>NUCLEOTIDE SEQUENCE</scope>
    <source>
        <strain evidence="13">Sampled in the wild</strain>
    </source>
</reference>
<feature type="domain" description="Laminin G" evidence="11">
    <location>
        <begin position="591"/>
        <end position="770"/>
    </location>
</feature>
<dbReference type="InterPro" id="IPR000742">
    <property type="entry name" value="EGF"/>
</dbReference>
<dbReference type="SMART" id="SM00282">
    <property type="entry name" value="LamG"/>
    <property type="match status" value="4"/>
</dbReference>
<feature type="domain" description="Laminin G" evidence="11">
    <location>
        <begin position="128"/>
        <end position="306"/>
    </location>
</feature>
<keyword evidence="4 9" id="KW-1133">Transmembrane helix</keyword>
<dbReference type="Pfam" id="PF00008">
    <property type="entry name" value="EGF"/>
    <property type="match status" value="1"/>
</dbReference>
<evidence type="ECO:0000259" key="11">
    <source>
        <dbReference type="PROSITE" id="PS50025"/>
    </source>
</evidence>
<feature type="compositionally biased region" description="Pro residues" evidence="8">
    <location>
        <begin position="1089"/>
        <end position="1100"/>
    </location>
</feature>
<feature type="compositionally biased region" description="Polar residues" evidence="8">
    <location>
        <begin position="1244"/>
        <end position="1253"/>
    </location>
</feature>
<evidence type="ECO:0000256" key="1">
    <source>
        <dbReference type="ARBA" id="ARBA00004370"/>
    </source>
</evidence>
<feature type="compositionally biased region" description="Pro residues" evidence="8">
    <location>
        <begin position="1176"/>
        <end position="1185"/>
    </location>
</feature>
<dbReference type="Pfam" id="PF02210">
    <property type="entry name" value="Laminin_G_2"/>
    <property type="match status" value="5"/>
</dbReference>
<organism evidence="13 14">
    <name type="scientific">Ladona fulva</name>
    <name type="common">Scarce chaser dragonfly</name>
    <name type="synonym">Libellula fulva</name>
    <dbReference type="NCBI Taxonomy" id="123851"/>
    <lineage>
        <taxon>Eukaryota</taxon>
        <taxon>Metazoa</taxon>
        <taxon>Ecdysozoa</taxon>
        <taxon>Arthropoda</taxon>
        <taxon>Hexapoda</taxon>
        <taxon>Insecta</taxon>
        <taxon>Pterygota</taxon>
        <taxon>Palaeoptera</taxon>
        <taxon>Odonata</taxon>
        <taxon>Epiprocta</taxon>
        <taxon>Anisoptera</taxon>
        <taxon>Libelluloidea</taxon>
        <taxon>Libellulidae</taxon>
        <taxon>Ladona</taxon>
    </lineage>
</organism>
<feature type="transmembrane region" description="Helical" evidence="9">
    <location>
        <begin position="1270"/>
        <end position="1291"/>
    </location>
</feature>
<evidence type="ECO:0000256" key="4">
    <source>
        <dbReference type="ARBA" id="ARBA00022989"/>
    </source>
</evidence>
<dbReference type="Gene3D" id="2.10.25.10">
    <property type="entry name" value="Laminin"/>
    <property type="match status" value="2"/>
</dbReference>
<evidence type="ECO:0000256" key="10">
    <source>
        <dbReference type="SAM" id="SignalP"/>
    </source>
</evidence>
<proteinExistence type="predicted"/>
<evidence type="ECO:0008006" key="15">
    <source>
        <dbReference type="Google" id="ProtNLM"/>
    </source>
</evidence>
<evidence type="ECO:0000256" key="8">
    <source>
        <dbReference type="SAM" id="MobiDB-lite"/>
    </source>
</evidence>
<comment type="subcellular location">
    <subcellularLocation>
        <location evidence="1">Membrane</location>
    </subcellularLocation>
</comment>
<evidence type="ECO:0000256" key="5">
    <source>
        <dbReference type="ARBA" id="ARBA00023136"/>
    </source>
</evidence>
<keyword evidence="10" id="KW-0732">Signal</keyword>
<dbReference type="Gene3D" id="2.60.120.200">
    <property type="match status" value="5"/>
</dbReference>
<evidence type="ECO:0000259" key="12">
    <source>
        <dbReference type="PROSITE" id="PS50026"/>
    </source>
</evidence>
<feature type="compositionally biased region" description="Low complexity" evidence="8">
    <location>
        <begin position="1197"/>
        <end position="1221"/>
    </location>
</feature>
<dbReference type="Proteomes" id="UP000792457">
    <property type="component" value="Unassembled WGS sequence"/>
</dbReference>
<keyword evidence="3 9" id="KW-0812">Transmembrane</keyword>
<evidence type="ECO:0000256" key="7">
    <source>
        <dbReference type="PROSITE-ProRule" id="PRU00076"/>
    </source>
</evidence>
<gene>
    <name evidence="13" type="ORF">J437_LFUL013443</name>
</gene>
<dbReference type="EMBL" id="KZ308994">
    <property type="protein sequence ID" value="KAG8236177.1"/>
    <property type="molecule type" value="Genomic_DNA"/>
</dbReference>
<dbReference type="PANTHER" id="PTHR15036">
    <property type="entry name" value="PIKACHURIN-LIKE PROTEIN"/>
    <property type="match status" value="1"/>
</dbReference>
<dbReference type="SMART" id="SM00181">
    <property type="entry name" value="EGF"/>
    <property type="match status" value="2"/>
</dbReference>
<evidence type="ECO:0000256" key="9">
    <source>
        <dbReference type="SAM" id="Phobius"/>
    </source>
</evidence>
<feature type="signal peptide" evidence="10">
    <location>
        <begin position="1"/>
        <end position="23"/>
    </location>
</feature>
<keyword evidence="6" id="KW-1015">Disulfide bond</keyword>
<evidence type="ECO:0000313" key="14">
    <source>
        <dbReference type="Proteomes" id="UP000792457"/>
    </source>
</evidence>
<dbReference type="PROSITE" id="PS50026">
    <property type="entry name" value="EGF_3"/>
    <property type="match status" value="2"/>
</dbReference>
<feature type="region of interest" description="Disordered" evidence="8">
    <location>
        <begin position="1059"/>
        <end position="1260"/>
    </location>
</feature>
<dbReference type="CDD" id="cd00110">
    <property type="entry name" value="LamG"/>
    <property type="match status" value="4"/>
</dbReference>
<dbReference type="GO" id="GO:0016020">
    <property type="term" value="C:membrane"/>
    <property type="evidence" value="ECO:0007669"/>
    <property type="project" value="UniProtKB-SubCell"/>
</dbReference>
<feature type="domain" description="Laminin G" evidence="11">
    <location>
        <begin position="350"/>
        <end position="564"/>
    </location>
</feature>
<sequence length="1388" mass="149924">MFCGVYATGSILLLLRMFPSLYFQQFNVPSQHPYQVSVVVDGVYSEHSHTAGTFSFLSSSLVYVGGSEDPRSLRGSKAHSNFVGCLRKVEFTADTLKLNLIDLVRTGSKLISVAGRPEFMCQEVEAAEPVTFTTSESHLILPPWDSPHSGSVSLKMRTSEPDSLLMFNGMAAEEYFALEILDGHLYLHLDLGSGSIRVKAAPGRVDDSAWHEIWVRREGREGSVTVDGTTVRFSTPGESSQLDLDGPLLLGGVGSRLPGPIPPNIWTVSLRRGFVGCVRDLVINGRVIDIAGFARKQDGASIKPWCRILSHQCIHPSPCLHGGKCFEGWNRFICDCSSTAYSGPTCAKEATLLSFNGSQHVTVWPWPEESHSQAEEMALRFRTTRPLGLLLLSSTTTKHFSPLSLGDRVELALAGGRIRLTTRLGDAEKVNASLIHSEERICTKDNVMHFRWRSSYITVQAGHGLNDNQWHTVRFSRRGFLLKLQVDNDPTVTGELNGKEMTLVMDAIHIGGIIQSAEDPTSASPPAPNFVGHMQHLTINGRSYFEMAKAGQAGPKVKVTARYARRDPWWSSAEHNPSSSFRSRPEPLVHHPVTFRSKHTYVGLRTLRNYGTADVYFQMKTLQPSGLILYNAGRDDNFFAVELVGGHIHYVFDLGDGPVRVRDNARMSLNDGKWHGVTIGRPSPKRHTLMVDDHFAFVVTGSGLGVADTFDLDGILYVGGIPRDKYENLPEQIVSRHGFEGCLASLDLGGETPSLIMDAIIKSPQVTPGCEGMTKCSSNTCANHGSCVQQWNSFECDCDMTSFTGPTCSEESVAYEFGSHGDGGLITYTFPEEHRPQTKGDTLAVGFSTSVEDSVLVRVDSGVSHDYLELEIVEGNIFVVYNMGTNDHPIGETGVKVNDNAYHVVRFTRTGANSTLQLDNYPVQSHYPSGHQLTTFNGQASIQIGGRWSRTKRGIERPFMGIIAGLSFNGRHILDLAADLDPHISLKGDVRKVDTRNVHSHMTGSNAMHHHRRRLHPSRHPTEVHMRRRLGHNELLLQRMQQTPASEFPGTMDDLVFSGAGSGCNADDEDECTPVFDTGSGDDLITPVYVPPTRPPPTAPPKGVRKPPVGGGSKPCDDEDCFPGSGSGEAVTTEDGGTVGPDGRVPTLETDSVSSTNGGAPTDAIIPDVGTTSAPSLPPPSPQPSTPSSTEVFPDNSSSASSIPSFPTFPPSSHHISTSTTELPPPPRPPPPPPAPPELIPTKGSPNFANTNGRGRMPPRISSEAAENTALIIGIIAGAMIAIILIILVILKFKGRTDGSYKVDDSKSYGYGGGNGSPAVGASTTLLPPPTAPVATSAAVSAGFGAVGNQALAAQMNGTVRNGDGKGTVGGKPPAKRRELKDIKEWYV</sequence>
<evidence type="ECO:0000256" key="2">
    <source>
        <dbReference type="ARBA" id="ARBA00022536"/>
    </source>
</evidence>
<reference evidence="13" key="2">
    <citation type="submission" date="2017-10" db="EMBL/GenBank/DDBJ databases">
        <title>Ladona fulva Genome sequencing and assembly.</title>
        <authorList>
            <person name="Murali S."/>
            <person name="Richards S."/>
            <person name="Bandaranaike D."/>
            <person name="Bellair M."/>
            <person name="Blankenburg K."/>
            <person name="Chao H."/>
            <person name="Dinh H."/>
            <person name="Doddapaneni H."/>
            <person name="Dugan-Rocha S."/>
            <person name="Elkadiri S."/>
            <person name="Gnanaolivu R."/>
            <person name="Hernandez B."/>
            <person name="Skinner E."/>
            <person name="Javaid M."/>
            <person name="Lee S."/>
            <person name="Li M."/>
            <person name="Ming W."/>
            <person name="Munidasa M."/>
            <person name="Muniz J."/>
            <person name="Nguyen L."/>
            <person name="Hughes D."/>
            <person name="Osuji N."/>
            <person name="Pu L.-L."/>
            <person name="Puazo M."/>
            <person name="Qu C."/>
            <person name="Quiroz J."/>
            <person name="Raj R."/>
            <person name="Weissenberger G."/>
            <person name="Xin Y."/>
            <person name="Zou X."/>
            <person name="Han Y."/>
            <person name="Worley K."/>
            <person name="Muzny D."/>
            <person name="Gibbs R."/>
        </authorList>
    </citation>
    <scope>NUCLEOTIDE SEQUENCE</scope>
    <source>
        <strain evidence="13">Sampled in the wild</strain>
    </source>
</reference>
<keyword evidence="14" id="KW-1185">Reference proteome</keyword>
<dbReference type="InterPro" id="IPR013320">
    <property type="entry name" value="ConA-like_dom_sf"/>
</dbReference>
<name>A0A8K0KJG8_LADFU</name>
<dbReference type="PANTHER" id="PTHR15036:SF89">
    <property type="entry name" value="NEUREXIN 1, ISOFORM F"/>
    <property type="match status" value="1"/>
</dbReference>
<evidence type="ECO:0000313" key="13">
    <source>
        <dbReference type="EMBL" id="KAG8236177.1"/>
    </source>
</evidence>
<dbReference type="InterPro" id="IPR050372">
    <property type="entry name" value="Neurexin-related_CASP"/>
</dbReference>
<feature type="compositionally biased region" description="Pro residues" evidence="8">
    <location>
        <begin position="1223"/>
        <end position="1239"/>
    </location>
</feature>
<evidence type="ECO:0000256" key="6">
    <source>
        <dbReference type="ARBA" id="ARBA00023157"/>
    </source>
</evidence>
<dbReference type="FunFam" id="2.10.25.10:FF:000015">
    <property type="entry name" value="neurexin-1 isoform X1"/>
    <property type="match status" value="1"/>
</dbReference>
<comment type="caution">
    <text evidence="13">The sequence shown here is derived from an EMBL/GenBank/DDBJ whole genome shotgun (WGS) entry which is preliminary data.</text>
</comment>
<feature type="domain" description="Laminin G" evidence="11">
    <location>
        <begin position="818"/>
        <end position="990"/>
    </location>
</feature>
<dbReference type="CDD" id="cd00054">
    <property type="entry name" value="EGF_CA"/>
    <property type="match status" value="2"/>
</dbReference>
<feature type="domain" description="EGF-like" evidence="12">
    <location>
        <begin position="309"/>
        <end position="347"/>
    </location>
</feature>
<keyword evidence="5 9" id="KW-0472">Membrane</keyword>
<dbReference type="OrthoDB" id="6275838at2759"/>